<sequence>MTPRLHPAFCTTPLAHRAYHDRSQGRPENSRAAIRAAIAQGYGIEIDLQLSADGAAMVFHDYDLARLTGQPGPLRRRSAAELQAIALAGGDGETIPTLTEILELVAGAVPLLIELKDQDGAMGPDIGPLEAAAAGALAGYDGPVAVMSFNPHSVAEMARLAPNLARGLTTSDYDPADWPLSREICDRLRQIPDFDRAGASFVSHQARDLARPRVQALRNAGVPVLCWTIRSPQEEAEARRFADNITFENYPAPMPG</sequence>
<evidence type="ECO:0000259" key="1">
    <source>
        <dbReference type="PROSITE" id="PS51704"/>
    </source>
</evidence>
<dbReference type="SUPFAM" id="SSF51695">
    <property type="entry name" value="PLC-like phosphodiesterases"/>
    <property type="match status" value="1"/>
</dbReference>
<dbReference type="RefSeq" id="WP_100162885.1">
    <property type="nucleotide sequence ID" value="NZ_PGTB01000048.1"/>
</dbReference>
<dbReference type="OrthoDB" id="384721at2"/>
<dbReference type="Pfam" id="PF03009">
    <property type="entry name" value="GDPD"/>
    <property type="match status" value="1"/>
</dbReference>
<dbReference type="Gene3D" id="3.20.20.190">
    <property type="entry name" value="Phosphatidylinositol (PI) phosphodiesterase"/>
    <property type="match status" value="1"/>
</dbReference>
<evidence type="ECO:0000313" key="2">
    <source>
        <dbReference type="EMBL" id="PJE36298.1"/>
    </source>
</evidence>
<organism evidence="2 3">
    <name type="scientific">Pseudooceanicola lipolyticus</name>
    <dbReference type="NCBI Taxonomy" id="2029104"/>
    <lineage>
        <taxon>Bacteria</taxon>
        <taxon>Pseudomonadati</taxon>
        <taxon>Pseudomonadota</taxon>
        <taxon>Alphaproteobacteria</taxon>
        <taxon>Rhodobacterales</taxon>
        <taxon>Paracoccaceae</taxon>
        <taxon>Pseudooceanicola</taxon>
    </lineage>
</organism>
<dbReference type="AlphaFoldDB" id="A0A2M8J0L9"/>
<comment type="caution">
    <text evidence="2">The sequence shown here is derived from an EMBL/GenBank/DDBJ whole genome shotgun (WGS) entry which is preliminary data.</text>
</comment>
<dbReference type="PANTHER" id="PTHR46211">
    <property type="entry name" value="GLYCEROPHOSPHORYL DIESTER PHOSPHODIESTERASE"/>
    <property type="match status" value="1"/>
</dbReference>
<protein>
    <submittedName>
        <fullName evidence="2">Phosphodiesterase</fullName>
    </submittedName>
</protein>
<gene>
    <name evidence="2" type="ORF">CVM52_12775</name>
</gene>
<dbReference type="GO" id="GO:0008081">
    <property type="term" value="F:phosphoric diester hydrolase activity"/>
    <property type="evidence" value="ECO:0007669"/>
    <property type="project" value="InterPro"/>
</dbReference>
<dbReference type="Proteomes" id="UP000231553">
    <property type="component" value="Unassembled WGS sequence"/>
</dbReference>
<accession>A0A2M8J0L9</accession>
<name>A0A2M8J0L9_9RHOB</name>
<dbReference type="GO" id="GO:0006629">
    <property type="term" value="P:lipid metabolic process"/>
    <property type="evidence" value="ECO:0007669"/>
    <property type="project" value="InterPro"/>
</dbReference>
<reference evidence="2 3" key="1">
    <citation type="journal article" date="2018" name="Int. J. Syst. Evol. Microbiol.">
        <title>Pseudooceanicola lipolyticus sp. nov., a marine alphaproteobacterium, reclassification of Oceanicola flagellatus as Pseudooceanicola flagellatus comb. nov. and emended description of the genus Pseudooceanicola.</title>
        <authorList>
            <person name="Huang M.-M."/>
            <person name="Guo L.-L."/>
            <person name="Wu Y.-H."/>
            <person name="Lai Q.-L."/>
            <person name="Shao Z.-Z."/>
            <person name="Wang C.-S."/>
            <person name="Wu M."/>
            <person name="Xu X.-W."/>
        </authorList>
    </citation>
    <scope>NUCLEOTIDE SEQUENCE [LARGE SCALE GENOMIC DNA]</scope>
    <source>
        <strain evidence="2 3">157</strain>
    </source>
</reference>
<dbReference type="PROSITE" id="PS51704">
    <property type="entry name" value="GP_PDE"/>
    <property type="match status" value="1"/>
</dbReference>
<keyword evidence="3" id="KW-1185">Reference proteome</keyword>
<proteinExistence type="predicted"/>
<evidence type="ECO:0000313" key="3">
    <source>
        <dbReference type="Proteomes" id="UP000231553"/>
    </source>
</evidence>
<dbReference type="PANTHER" id="PTHR46211:SF1">
    <property type="entry name" value="GLYCEROPHOSPHODIESTER PHOSPHODIESTERASE, CYTOPLASMIC"/>
    <property type="match status" value="1"/>
</dbReference>
<feature type="domain" description="GP-PDE" evidence="1">
    <location>
        <begin position="11"/>
        <end position="256"/>
    </location>
</feature>
<dbReference type="EMBL" id="PGTB01000048">
    <property type="protein sequence ID" value="PJE36298.1"/>
    <property type="molecule type" value="Genomic_DNA"/>
</dbReference>
<dbReference type="InterPro" id="IPR017946">
    <property type="entry name" value="PLC-like_Pdiesterase_TIM-brl"/>
</dbReference>
<dbReference type="InterPro" id="IPR030395">
    <property type="entry name" value="GP_PDE_dom"/>
</dbReference>